<keyword evidence="5 8" id="KW-0863">Zinc-finger</keyword>
<keyword evidence="7" id="KW-0539">Nucleus</keyword>
<dbReference type="InterPro" id="IPR036236">
    <property type="entry name" value="Znf_C2H2_sf"/>
</dbReference>
<feature type="domain" description="C2H2-type" evidence="9">
    <location>
        <begin position="3"/>
        <end position="30"/>
    </location>
</feature>
<dbReference type="SUPFAM" id="SSF57667">
    <property type="entry name" value="beta-beta-alpha zinc fingers"/>
    <property type="match status" value="1"/>
</dbReference>
<dbReference type="FunFam" id="3.30.160.60:FF:001498">
    <property type="entry name" value="Zinc finger protein 404"/>
    <property type="match status" value="1"/>
</dbReference>
<dbReference type="GO" id="GO:0008270">
    <property type="term" value="F:zinc ion binding"/>
    <property type="evidence" value="ECO:0007669"/>
    <property type="project" value="UniProtKB-KW"/>
</dbReference>
<sequence>KPLDCLVCHKPFTRLHDLNRHLRIHTGEKPYACKLCGEKFGRSDRLKSHER</sequence>
<dbReference type="PROSITE" id="PS00028">
    <property type="entry name" value="ZINC_FINGER_C2H2_1"/>
    <property type="match status" value="1"/>
</dbReference>
<evidence type="ECO:0000256" key="1">
    <source>
        <dbReference type="ARBA" id="ARBA00004123"/>
    </source>
</evidence>
<dbReference type="Proteomes" id="UP000268162">
    <property type="component" value="Unassembled WGS sequence"/>
</dbReference>
<evidence type="ECO:0000256" key="2">
    <source>
        <dbReference type="ARBA" id="ARBA00006991"/>
    </source>
</evidence>
<dbReference type="FunFam" id="3.30.160.60:FF:001442">
    <property type="entry name" value="zinc finger protein 696"/>
    <property type="match status" value="1"/>
</dbReference>
<evidence type="ECO:0000313" key="11">
    <source>
        <dbReference type="Proteomes" id="UP000268162"/>
    </source>
</evidence>
<organism evidence="10 11">
    <name type="scientific">Dimargaris cristalligena</name>
    <dbReference type="NCBI Taxonomy" id="215637"/>
    <lineage>
        <taxon>Eukaryota</taxon>
        <taxon>Fungi</taxon>
        <taxon>Fungi incertae sedis</taxon>
        <taxon>Zoopagomycota</taxon>
        <taxon>Kickxellomycotina</taxon>
        <taxon>Dimargaritomycetes</taxon>
        <taxon>Dimargaritales</taxon>
        <taxon>Dimargaritaceae</taxon>
        <taxon>Dimargaris</taxon>
    </lineage>
</organism>
<evidence type="ECO:0000259" key="9">
    <source>
        <dbReference type="PROSITE" id="PS50157"/>
    </source>
</evidence>
<dbReference type="Gene3D" id="3.30.160.60">
    <property type="entry name" value="Classic Zinc Finger"/>
    <property type="match status" value="2"/>
</dbReference>
<dbReference type="STRING" id="215637.A0A4P9ZWE6"/>
<name>A0A4P9ZWE6_9FUNG</name>
<keyword evidence="11" id="KW-1185">Reference proteome</keyword>
<dbReference type="GO" id="GO:0005634">
    <property type="term" value="C:nucleus"/>
    <property type="evidence" value="ECO:0007669"/>
    <property type="project" value="UniProtKB-SubCell"/>
</dbReference>
<keyword evidence="3" id="KW-0479">Metal-binding</keyword>
<gene>
    <name evidence="10" type="ORF">BJ085DRAFT_1024</name>
</gene>
<dbReference type="SMART" id="SM00355">
    <property type="entry name" value="ZnF_C2H2"/>
    <property type="match status" value="2"/>
</dbReference>
<reference evidence="11" key="1">
    <citation type="journal article" date="2018" name="Nat. Microbiol.">
        <title>Leveraging single-cell genomics to expand the fungal tree of life.</title>
        <authorList>
            <person name="Ahrendt S.R."/>
            <person name="Quandt C.A."/>
            <person name="Ciobanu D."/>
            <person name="Clum A."/>
            <person name="Salamov A."/>
            <person name="Andreopoulos B."/>
            <person name="Cheng J.F."/>
            <person name="Woyke T."/>
            <person name="Pelin A."/>
            <person name="Henrissat B."/>
            <person name="Reynolds N.K."/>
            <person name="Benny G.L."/>
            <person name="Smith M.E."/>
            <person name="James T.Y."/>
            <person name="Grigoriev I.V."/>
        </authorList>
    </citation>
    <scope>NUCLEOTIDE SEQUENCE [LARGE SCALE GENOMIC DNA]</scope>
    <source>
        <strain evidence="11">RSA 468</strain>
    </source>
</reference>
<protein>
    <recommendedName>
        <fullName evidence="9">C2H2-type domain-containing protein</fullName>
    </recommendedName>
</protein>
<dbReference type="PANTHER" id="PTHR23235">
    <property type="entry name" value="KRUEPPEL-LIKE TRANSCRIPTION FACTOR"/>
    <property type="match status" value="1"/>
</dbReference>
<evidence type="ECO:0000256" key="8">
    <source>
        <dbReference type="PROSITE-ProRule" id="PRU00042"/>
    </source>
</evidence>
<evidence type="ECO:0000256" key="4">
    <source>
        <dbReference type="ARBA" id="ARBA00022737"/>
    </source>
</evidence>
<dbReference type="EMBL" id="ML002466">
    <property type="protein sequence ID" value="RKP37638.1"/>
    <property type="molecule type" value="Genomic_DNA"/>
</dbReference>
<evidence type="ECO:0000256" key="5">
    <source>
        <dbReference type="ARBA" id="ARBA00022771"/>
    </source>
</evidence>
<feature type="non-terminal residue" evidence="10">
    <location>
        <position position="51"/>
    </location>
</feature>
<evidence type="ECO:0000256" key="6">
    <source>
        <dbReference type="ARBA" id="ARBA00022833"/>
    </source>
</evidence>
<evidence type="ECO:0000256" key="7">
    <source>
        <dbReference type="ARBA" id="ARBA00023242"/>
    </source>
</evidence>
<feature type="domain" description="C2H2-type" evidence="9">
    <location>
        <begin position="31"/>
        <end position="51"/>
    </location>
</feature>
<dbReference type="InterPro" id="IPR013087">
    <property type="entry name" value="Znf_C2H2_type"/>
</dbReference>
<comment type="subcellular location">
    <subcellularLocation>
        <location evidence="1">Nucleus</location>
    </subcellularLocation>
</comment>
<evidence type="ECO:0000313" key="10">
    <source>
        <dbReference type="EMBL" id="RKP37638.1"/>
    </source>
</evidence>
<evidence type="ECO:0000256" key="3">
    <source>
        <dbReference type="ARBA" id="ARBA00022723"/>
    </source>
</evidence>
<comment type="similarity">
    <text evidence="2">Belongs to the krueppel C2H2-type zinc-finger protein family.</text>
</comment>
<proteinExistence type="inferred from homology"/>
<keyword evidence="4" id="KW-0677">Repeat</keyword>
<keyword evidence="6" id="KW-0862">Zinc</keyword>
<accession>A0A4P9ZWE6</accession>
<dbReference type="Pfam" id="PF13465">
    <property type="entry name" value="zf-H2C2_2"/>
    <property type="match status" value="1"/>
</dbReference>
<feature type="non-terminal residue" evidence="10">
    <location>
        <position position="1"/>
    </location>
</feature>
<dbReference type="AlphaFoldDB" id="A0A4P9ZWE6"/>
<dbReference type="PROSITE" id="PS50157">
    <property type="entry name" value="ZINC_FINGER_C2H2_2"/>
    <property type="match status" value="2"/>
</dbReference>